<keyword evidence="3" id="KW-1185">Reference proteome</keyword>
<comment type="caution">
    <text evidence="2">The sequence shown here is derived from an EMBL/GenBank/DDBJ whole genome shotgun (WGS) entry which is preliminary data.</text>
</comment>
<dbReference type="Proteomes" id="UP001153269">
    <property type="component" value="Unassembled WGS sequence"/>
</dbReference>
<proteinExistence type="predicted"/>
<protein>
    <submittedName>
        <fullName evidence="2">Uncharacterized protein</fullName>
    </submittedName>
</protein>
<organism evidence="2 3">
    <name type="scientific">Pleuronectes platessa</name>
    <name type="common">European plaice</name>
    <dbReference type="NCBI Taxonomy" id="8262"/>
    <lineage>
        <taxon>Eukaryota</taxon>
        <taxon>Metazoa</taxon>
        <taxon>Chordata</taxon>
        <taxon>Craniata</taxon>
        <taxon>Vertebrata</taxon>
        <taxon>Euteleostomi</taxon>
        <taxon>Actinopterygii</taxon>
        <taxon>Neopterygii</taxon>
        <taxon>Teleostei</taxon>
        <taxon>Neoteleostei</taxon>
        <taxon>Acanthomorphata</taxon>
        <taxon>Carangaria</taxon>
        <taxon>Pleuronectiformes</taxon>
        <taxon>Pleuronectoidei</taxon>
        <taxon>Pleuronectidae</taxon>
        <taxon>Pleuronectes</taxon>
    </lineage>
</organism>
<sequence>MEEAGKGPWRQQGFSLREKNESCEGGRWGISCKALSVFQIRQVAGGEPRSGRWMGTGKEIQRLRRHIHRFYLGRALNFNMMKSSPQTPTPYCISSLNTCVRTEGEYLCTGATL</sequence>
<reference evidence="2" key="1">
    <citation type="submission" date="2020-03" db="EMBL/GenBank/DDBJ databases">
        <authorList>
            <person name="Weist P."/>
        </authorList>
    </citation>
    <scope>NUCLEOTIDE SEQUENCE</scope>
</reference>
<evidence type="ECO:0000313" key="3">
    <source>
        <dbReference type="Proteomes" id="UP001153269"/>
    </source>
</evidence>
<dbReference type="EMBL" id="CADEAL010002813">
    <property type="protein sequence ID" value="CAB1442288.1"/>
    <property type="molecule type" value="Genomic_DNA"/>
</dbReference>
<gene>
    <name evidence="2" type="ORF">PLEPLA_LOCUS29969</name>
</gene>
<evidence type="ECO:0000313" key="2">
    <source>
        <dbReference type="EMBL" id="CAB1442288.1"/>
    </source>
</evidence>
<feature type="region of interest" description="Disordered" evidence="1">
    <location>
        <begin position="1"/>
        <end position="20"/>
    </location>
</feature>
<dbReference type="AlphaFoldDB" id="A0A9N7UZ07"/>
<evidence type="ECO:0000256" key="1">
    <source>
        <dbReference type="SAM" id="MobiDB-lite"/>
    </source>
</evidence>
<accession>A0A9N7UZ07</accession>
<name>A0A9N7UZ07_PLEPL</name>